<keyword evidence="8" id="KW-1185">Reference proteome</keyword>
<dbReference type="GO" id="GO:0016878">
    <property type="term" value="F:acid-thiol ligase activity"/>
    <property type="evidence" value="ECO:0007669"/>
    <property type="project" value="UniProtKB-ARBA"/>
</dbReference>
<dbReference type="Pfam" id="PF01553">
    <property type="entry name" value="Acyltransferase"/>
    <property type="match status" value="1"/>
</dbReference>
<dbReference type="InterPro" id="IPR036259">
    <property type="entry name" value="MFS_trans_sf"/>
</dbReference>
<evidence type="ECO:0000313" key="8">
    <source>
        <dbReference type="Proteomes" id="UP000186323"/>
    </source>
</evidence>
<evidence type="ECO:0000256" key="1">
    <source>
        <dbReference type="ARBA" id="ARBA00022692"/>
    </source>
</evidence>
<dbReference type="KEGG" id="dpg:DESPIGER_2372"/>
<feature type="compositionally biased region" description="Gly residues" evidence="4">
    <location>
        <begin position="413"/>
        <end position="432"/>
    </location>
</feature>
<dbReference type="InterPro" id="IPR045851">
    <property type="entry name" value="AMP-bd_C_sf"/>
</dbReference>
<feature type="domain" description="Phospholipid/glycerol acyltransferase" evidence="6">
    <location>
        <begin position="485"/>
        <end position="608"/>
    </location>
</feature>
<dbReference type="Proteomes" id="UP000186323">
    <property type="component" value="Chromosome I"/>
</dbReference>
<dbReference type="GO" id="GO:0016746">
    <property type="term" value="F:acyltransferase activity"/>
    <property type="evidence" value="ECO:0007669"/>
    <property type="project" value="UniProtKB-KW"/>
</dbReference>
<name>A0A1K1LHL0_9BACT</name>
<dbReference type="InterPro" id="IPR006162">
    <property type="entry name" value="Ppantetheine_attach_site"/>
</dbReference>
<gene>
    <name evidence="7" type="ORF">DESPIGER_2372</name>
</gene>
<keyword evidence="3 5" id="KW-0472">Membrane</keyword>
<accession>A0A1K1LHL0</accession>
<evidence type="ECO:0000256" key="3">
    <source>
        <dbReference type="ARBA" id="ARBA00023136"/>
    </source>
</evidence>
<dbReference type="PANTHER" id="PTHR43767">
    <property type="entry name" value="LONG-CHAIN-FATTY-ACID--COA LIGASE"/>
    <property type="match status" value="1"/>
</dbReference>
<dbReference type="SUPFAM" id="SSF47336">
    <property type="entry name" value="ACP-like"/>
    <property type="match status" value="1"/>
</dbReference>
<feature type="transmembrane region" description="Helical" evidence="5">
    <location>
        <begin position="226"/>
        <end position="246"/>
    </location>
</feature>
<feature type="transmembrane region" description="Helical" evidence="5">
    <location>
        <begin position="168"/>
        <end position="191"/>
    </location>
</feature>
<dbReference type="InterPro" id="IPR011701">
    <property type="entry name" value="MFS"/>
</dbReference>
<sequence>MSRRFLRQTVSLGVSYTLGTFNDNFFKQAILLLAVGMGHTAVQAWGTVLFSLPFVLFSAWAGWLADRYAKCRLVLAAKALEVCAMLAGGWGLLQLHWSGMLAMLFCMGASATLFSPALNGSLPELFAREDVPRVNALFKLTTTASILLGITLAGGALERQWLATEIPFGRWLVAAVAVGVAVLGLLSVFFIPCRPAAARREELPPFPWLGALDSARELWRLRARKGIFGCLCADAFFYTLSTLVLLEINAYGVAQLGLGPTLASLLPGGLMLGICAGAGLAARRARADWRRSVPRACAGIGLLLAVAGGVPAAPGAFRFGLLFACYAAVGICGSLYIVPVSSQIQLLPAAEEKGRILGTSNFFSFSGMALAGPVYALLSFLPPSAAHMLLGGLALIWAVFLSRRLRDAFPDGGDSGHNGGAGGGEGETGGPRGPHRAGSRVRILFSRMLLACGRALLSLRYRVRLEGLDILQAEAERARERGRGVLVLPNHPAFMDPALLCTQLAAFDLRPLADSHQISRPWLRPLAALTGCIALPDLCRDGLSARDRVREALDSCAAALARGENVLLYPSGGLSRDGGTHLGGNSGAFRLLQAVPDCGLVLVRTRGLWGSSFSRAAGEPVLGRALLRGLVSLLCHGLFFLPRREVRITCALPSRRPVAGEGARAYNALLEAFYDADGGEKARPQILFPWRAGVLSVAGTGAAPARTAATPPPLAAADREAVLRLLADASPLGPEWAGLKEDQRLDTDLGLDSLALAELAVQLEGRSGHAPASLEGLRTVGDCLLLAAGQLPEAAPTEAEEAPSPWLDAVRARPARALGLPDAPHLPLVMLRQARRAPSRPLLADNGRILTARAFWIRAVALSLYLRRRPGGGQRVGIMLPASSAACVAWLAVLLAGQTPVMLNWTTGPRNLCHCLRLAGVRHILTARALLDRLEGSGLREAAGEAGAAWLPLEDAASSLSPCLRLEAACRAFLSLAGLEGCVVPRKPSPLAAILFTSGSSAAPKGVPLSHDNILSNCRDVAAILALDSHDAMLAMLPPFHTLGLTGNIVLPLCFGMPVVFHANPTEGARLDAVCRQWRPTLLVAAPTFLDGMLRQARPGDLASLRVAFVGAEACPRRLYDDFARLSGGGLLCEGYGVTECSPVISLNLPGDARAGTIGRPLPSVRTAIVSLQEPRQRLAAGEIGLLLVRGPNVFSGYLGQGSDGGPASPFLRLDGEDWYCTGDLVRADGGGHMTFAGRRERFVKLGGEMISLPQLEAVLGRHFTAPAGQEGPVLAVDALEEEGQTVLVLFTTLPLDCARANAVLREEGLSGLHMLRRVQRLAALPLLGSGKVDHRSLRALAMRDGQGR</sequence>
<dbReference type="RefSeq" id="WP_072337006.1">
    <property type="nucleotide sequence ID" value="NZ_LT630450.1"/>
</dbReference>
<dbReference type="CDD" id="cd06173">
    <property type="entry name" value="MFS_MefA_like"/>
    <property type="match status" value="1"/>
</dbReference>
<evidence type="ECO:0000259" key="6">
    <source>
        <dbReference type="SMART" id="SM00563"/>
    </source>
</evidence>
<feature type="transmembrane region" description="Helical" evidence="5">
    <location>
        <begin position="293"/>
        <end position="313"/>
    </location>
</feature>
<dbReference type="Gene3D" id="3.40.50.12780">
    <property type="entry name" value="N-terminal domain of ligase-like"/>
    <property type="match status" value="1"/>
</dbReference>
<keyword evidence="7" id="KW-0808">Transferase</keyword>
<dbReference type="PROSITE" id="PS00012">
    <property type="entry name" value="PHOSPHOPANTETHEINE"/>
    <property type="match status" value="1"/>
</dbReference>
<dbReference type="SUPFAM" id="SSF69593">
    <property type="entry name" value="Glycerol-3-phosphate (1)-acyltransferase"/>
    <property type="match status" value="1"/>
</dbReference>
<feature type="region of interest" description="Disordered" evidence="4">
    <location>
        <begin position="412"/>
        <end position="435"/>
    </location>
</feature>
<dbReference type="Pfam" id="PF07690">
    <property type="entry name" value="MFS_1"/>
    <property type="match status" value="1"/>
</dbReference>
<dbReference type="Gene3D" id="3.30.300.30">
    <property type="match status" value="1"/>
</dbReference>
<feature type="transmembrane region" description="Helical" evidence="5">
    <location>
        <begin position="319"/>
        <end position="338"/>
    </location>
</feature>
<dbReference type="SMART" id="SM00563">
    <property type="entry name" value="PlsC"/>
    <property type="match status" value="1"/>
</dbReference>
<dbReference type="OrthoDB" id="9799237at2"/>
<feature type="transmembrane region" description="Helical" evidence="5">
    <location>
        <begin position="99"/>
        <end position="122"/>
    </location>
</feature>
<dbReference type="InterPro" id="IPR042099">
    <property type="entry name" value="ANL_N_sf"/>
</dbReference>
<evidence type="ECO:0000256" key="5">
    <source>
        <dbReference type="SAM" id="Phobius"/>
    </source>
</evidence>
<feature type="transmembrane region" description="Helical" evidence="5">
    <location>
        <begin position="73"/>
        <end position="93"/>
    </location>
</feature>
<dbReference type="Pfam" id="PF00501">
    <property type="entry name" value="AMP-binding"/>
    <property type="match status" value="1"/>
</dbReference>
<feature type="transmembrane region" description="Helical" evidence="5">
    <location>
        <begin position="134"/>
        <end position="156"/>
    </location>
</feature>
<evidence type="ECO:0000256" key="4">
    <source>
        <dbReference type="SAM" id="MobiDB-lite"/>
    </source>
</evidence>
<reference evidence="8" key="1">
    <citation type="submission" date="2016-10" db="EMBL/GenBank/DDBJ databases">
        <authorList>
            <person name="Wegmann U."/>
        </authorList>
    </citation>
    <scope>NUCLEOTIDE SEQUENCE [LARGE SCALE GENOMIC DNA]</scope>
</reference>
<dbReference type="InterPro" id="IPR050237">
    <property type="entry name" value="ATP-dep_AMP-bd_enzyme"/>
</dbReference>
<dbReference type="InterPro" id="IPR000873">
    <property type="entry name" value="AMP-dep_synth/lig_dom"/>
</dbReference>
<dbReference type="InterPro" id="IPR036736">
    <property type="entry name" value="ACP-like_sf"/>
</dbReference>
<dbReference type="CDD" id="cd07989">
    <property type="entry name" value="LPLAT_AGPAT-like"/>
    <property type="match status" value="1"/>
</dbReference>
<protein>
    <submittedName>
        <fullName evidence="7">2-acylglycerophosphoethanolamine acyltransferase</fullName>
    </submittedName>
</protein>
<dbReference type="Gene3D" id="1.20.1250.20">
    <property type="entry name" value="MFS general substrate transporter like domains"/>
    <property type="match status" value="1"/>
</dbReference>
<keyword evidence="1 5" id="KW-0812">Transmembrane</keyword>
<feature type="transmembrane region" description="Helical" evidence="5">
    <location>
        <begin position="42"/>
        <end position="61"/>
    </location>
</feature>
<dbReference type="InterPro" id="IPR002123">
    <property type="entry name" value="Plipid/glycerol_acylTrfase"/>
</dbReference>
<keyword evidence="2 5" id="KW-1133">Transmembrane helix</keyword>
<evidence type="ECO:0000313" key="7">
    <source>
        <dbReference type="EMBL" id="SFV74193.1"/>
    </source>
</evidence>
<dbReference type="SUPFAM" id="SSF56801">
    <property type="entry name" value="Acetyl-CoA synthetase-like"/>
    <property type="match status" value="1"/>
</dbReference>
<dbReference type="EMBL" id="LT630450">
    <property type="protein sequence ID" value="SFV74193.1"/>
    <property type="molecule type" value="Genomic_DNA"/>
</dbReference>
<dbReference type="PANTHER" id="PTHR43767:SF1">
    <property type="entry name" value="NONRIBOSOMAL PEPTIDE SYNTHASE PES1 (EUROFUNG)-RELATED"/>
    <property type="match status" value="1"/>
</dbReference>
<evidence type="ECO:0000256" key="2">
    <source>
        <dbReference type="ARBA" id="ARBA00022989"/>
    </source>
</evidence>
<keyword evidence="7" id="KW-0012">Acyltransferase</keyword>
<feature type="transmembrane region" description="Helical" evidence="5">
    <location>
        <begin position="258"/>
        <end position="281"/>
    </location>
</feature>
<dbReference type="GO" id="GO:0022857">
    <property type="term" value="F:transmembrane transporter activity"/>
    <property type="evidence" value="ECO:0007669"/>
    <property type="project" value="InterPro"/>
</dbReference>
<feature type="transmembrane region" description="Helical" evidence="5">
    <location>
        <begin position="359"/>
        <end position="378"/>
    </location>
</feature>
<proteinExistence type="predicted"/>
<dbReference type="Gene3D" id="1.10.1200.10">
    <property type="entry name" value="ACP-like"/>
    <property type="match status" value="1"/>
</dbReference>
<dbReference type="SUPFAM" id="SSF103473">
    <property type="entry name" value="MFS general substrate transporter"/>
    <property type="match status" value="1"/>
</dbReference>
<organism evidence="7 8">
    <name type="scientific">Desulfovibrio piger</name>
    <dbReference type="NCBI Taxonomy" id="901"/>
    <lineage>
        <taxon>Bacteria</taxon>
        <taxon>Pseudomonadati</taxon>
        <taxon>Thermodesulfobacteriota</taxon>
        <taxon>Desulfovibrionia</taxon>
        <taxon>Desulfovibrionales</taxon>
        <taxon>Desulfovibrionaceae</taxon>
        <taxon>Desulfovibrio</taxon>
    </lineage>
</organism>